<dbReference type="RefSeq" id="WP_048849195.1">
    <property type="nucleotide sequence ID" value="NZ_BALE01000028.1"/>
</dbReference>
<evidence type="ECO:0000256" key="2">
    <source>
        <dbReference type="ARBA" id="ARBA00009765"/>
    </source>
</evidence>
<dbReference type="PANTHER" id="PTHR47685">
    <property type="entry name" value="MAGNESIUM TRANSPORT PROTEIN CORA"/>
    <property type="match status" value="1"/>
</dbReference>
<evidence type="ECO:0000256" key="1">
    <source>
        <dbReference type="ARBA" id="ARBA00004651"/>
    </source>
</evidence>
<comment type="function">
    <text evidence="11">Mediates influx of magnesium ions. Alternates between open and closed states. Activated by low cytoplasmic Mg(2+) levels. Inactive when cytoplasmic Mg(2+) levels are high.</text>
</comment>
<reference evidence="13 14" key="1">
    <citation type="submission" date="2012-10" db="EMBL/GenBank/DDBJ databases">
        <title>Genome sequencing of Tanticharoenia sakaeratensis NBRC 103193.</title>
        <authorList>
            <person name="Azuma Y."/>
            <person name="Hadano H."/>
            <person name="Hirakawa H."/>
            <person name="Matsushita K."/>
        </authorList>
    </citation>
    <scope>NUCLEOTIDE SEQUENCE [LARGE SCALE GENOMIC DNA]</scope>
    <source>
        <strain evidence="13 14">NBRC 103193</strain>
    </source>
</reference>
<dbReference type="GO" id="GO:0015099">
    <property type="term" value="F:nickel cation transmembrane transporter activity"/>
    <property type="evidence" value="ECO:0007669"/>
    <property type="project" value="TreeGrafter"/>
</dbReference>
<dbReference type="Gene3D" id="1.20.58.340">
    <property type="entry name" value="Magnesium transport protein CorA, transmembrane region"/>
    <property type="match status" value="1"/>
</dbReference>
<keyword evidence="6" id="KW-0460">Magnesium</keyword>
<feature type="transmembrane region" description="Helical" evidence="12">
    <location>
        <begin position="264"/>
        <end position="284"/>
    </location>
</feature>
<dbReference type="InterPro" id="IPR002523">
    <property type="entry name" value="MgTranspt_CorA/ZnTranspt_ZntB"/>
</dbReference>
<gene>
    <name evidence="13" type="ORF">Tasa_028_016</name>
</gene>
<keyword evidence="9 12" id="KW-0472">Membrane</keyword>
<dbReference type="OrthoDB" id="9803416at2"/>
<evidence type="ECO:0000313" key="13">
    <source>
        <dbReference type="EMBL" id="GAN54649.1"/>
    </source>
</evidence>
<dbReference type="CDD" id="cd12837">
    <property type="entry name" value="EcCorA-like_u1"/>
    <property type="match status" value="1"/>
</dbReference>
<evidence type="ECO:0000256" key="8">
    <source>
        <dbReference type="ARBA" id="ARBA00023065"/>
    </source>
</evidence>
<keyword evidence="14" id="KW-1185">Reference proteome</keyword>
<dbReference type="GO" id="GO:0005886">
    <property type="term" value="C:plasma membrane"/>
    <property type="evidence" value="ECO:0007669"/>
    <property type="project" value="UniProtKB-SubCell"/>
</dbReference>
<comment type="caution">
    <text evidence="13">The sequence shown here is derived from an EMBL/GenBank/DDBJ whole genome shotgun (WGS) entry which is preliminary data.</text>
</comment>
<evidence type="ECO:0000256" key="6">
    <source>
        <dbReference type="ARBA" id="ARBA00022842"/>
    </source>
</evidence>
<keyword evidence="4" id="KW-1003">Cell membrane</keyword>
<dbReference type="AlphaFoldDB" id="A0A0D6MLT6"/>
<evidence type="ECO:0000256" key="4">
    <source>
        <dbReference type="ARBA" id="ARBA00022475"/>
    </source>
</evidence>
<organism evidence="13 14">
    <name type="scientific">Tanticharoenia sakaeratensis NBRC 103193</name>
    <dbReference type="NCBI Taxonomy" id="1231623"/>
    <lineage>
        <taxon>Bacteria</taxon>
        <taxon>Pseudomonadati</taxon>
        <taxon>Pseudomonadota</taxon>
        <taxon>Alphaproteobacteria</taxon>
        <taxon>Acetobacterales</taxon>
        <taxon>Acetobacteraceae</taxon>
        <taxon>Tanticharoenia</taxon>
    </lineage>
</organism>
<comment type="catalytic activity">
    <reaction evidence="10">
        <text>Mg(2+)(in) = Mg(2+)(out)</text>
        <dbReference type="Rhea" id="RHEA:29827"/>
        <dbReference type="ChEBI" id="CHEBI:18420"/>
    </reaction>
</comment>
<sequence length="325" mass="35602">MFLARAIGQPAREVEDGDNPGGIVWWDLLRPTDAEIARAERLGGLHVPRRAEVEEIESSSRQYQRDGAVYLSMPLVRRSEAGDVAQVYPLGLVLSHDRLMTVRYSDYHAFDALGTDLAGGGQHASAPELAIALFEAIVNRLADVLEHLDGTLNARSRTIFAPEGRGRQAAVAGRLRASLRDLGAGGDLASAVRDSLLGVDRSTRFLADCGMFRDEDGLRGRLVLLARDVTSLTDFVGHTTNKVQFLLDATLGFISIDQNDNMKVLTVISAIGIPPTLIAGIYGMNFKVMPELNWAYGYWYSLALMAASAIMPLFVFWRLGWIGNR</sequence>
<comment type="similarity">
    <text evidence="2">Belongs to the CorA metal ion transporter (MIT) (TC 1.A.35) family.</text>
</comment>
<evidence type="ECO:0000256" key="12">
    <source>
        <dbReference type="SAM" id="Phobius"/>
    </source>
</evidence>
<dbReference type="GO" id="GO:0015087">
    <property type="term" value="F:cobalt ion transmembrane transporter activity"/>
    <property type="evidence" value="ECO:0007669"/>
    <property type="project" value="TreeGrafter"/>
</dbReference>
<dbReference type="InterPro" id="IPR045861">
    <property type="entry name" value="CorA_cytoplasmic_dom"/>
</dbReference>
<keyword evidence="5 12" id="KW-0812">Transmembrane</keyword>
<dbReference type="PANTHER" id="PTHR47685:SF1">
    <property type="entry name" value="MAGNESIUM TRANSPORT PROTEIN CORA"/>
    <property type="match status" value="1"/>
</dbReference>
<dbReference type="STRING" id="1231623.Tasa_028_016"/>
<dbReference type="InterPro" id="IPR050829">
    <property type="entry name" value="CorA_MIT"/>
</dbReference>
<keyword evidence="3" id="KW-0813">Transport</keyword>
<feature type="transmembrane region" description="Helical" evidence="12">
    <location>
        <begin position="296"/>
        <end position="317"/>
    </location>
</feature>
<evidence type="ECO:0000256" key="11">
    <source>
        <dbReference type="ARBA" id="ARBA00045497"/>
    </source>
</evidence>
<keyword evidence="7 12" id="KW-1133">Transmembrane helix</keyword>
<evidence type="ECO:0000256" key="3">
    <source>
        <dbReference type="ARBA" id="ARBA00022448"/>
    </source>
</evidence>
<dbReference type="FunFam" id="1.20.58.340:FF:000004">
    <property type="entry name" value="Magnesium transport protein CorA"/>
    <property type="match status" value="1"/>
</dbReference>
<dbReference type="Proteomes" id="UP000032679">
    <property type="component" value="Unassembled WGS sequence"/>
</dbReference>
<comment type="subcellular location">
    <subcellularLocation>
        <location evidence="1">Cell membrane</location>
        <topology evidence="1">Multi-pass membrane protein</topology>
    </subcellularLocation>
</comment>
<name>A0A0D6MLT6_9PROT</name>
<dbReference type="SUPFAM" id="SSF144083">
    <property type="entry name" value="Magnesium transport protein CorA, transmembrane region"/>
    <property type="match status" value="1"/>
</dbReference>
<evidence type="ECO:0000256" key="5">
    <source>
        <dbReference type="ARBA" id="ARBA00022692"/>
    </source>
</evidence>
<dbReference type="GO" id="GO:0015095">
    <property type="term" value="F:magnesium ion transmembrane transporter activity"/>
    <property type="evidence" value="ECO:0007669"/>
    <property type="project" value="TreeGrafter"/>
</dbReference>
<accession>A0A0D6MLT6</accession>
<dbReference type="EMBL" id="BALE01000028">
    <property type="protein sequence ID" value="GAN54649.1"/>
    <property type="molecule type" value="Genomic_DNA"/>
</dbReference>
<dbReference type="Pfam" id="PF01544">
    <property type="entry name" value="CorA"/>
    <property type="match status" value="1"/>
</dbReference>
<protein>
    <submittedName>
        <fullName evidence="13">Mg2 transporter protein CorA family protein</fullName>
    </submittedName>
</protein>
<evidence type="ECO:0000256" key="9">
    <source>
        <dbReference type="ARBA" id="ARBA00023136"/>
    </source>
</evidence>
<evidence type="ECO:0000256" key="10">
    <source>
        <dbReference type="ARBA" id="ARBA00034269"/>
    </source>
</evidence>
<proteinExistence type="inferred from homology"/>
<evidence type="ECO:0000313" key="14">
    <source>
        <dbReference type="Proteomes" id="UP000032679"/>
    </source>
</evidence>
<dbReference type="SUPFAM" id="SSF143865">
    <property type="entry name" value="CorA soluble domain-like"/>
    <property type="match status" value="1"/>
</dbReference>
<dbReference type="InterPro" id="IPR045863">
    <property type="entry name" value="CorA_TM1_TM2"/>
</dbReference>
<keyword evidence="8" id="KW-0406">Ion transport</keyword>
<evidence type="ECO:0000256" key="7">
    <source>
        <dbReference type="ARBA" id="ARBA00022989"/>
    </source>
</evidence>